<evidence type="ECO:0000313" key="3">
    <source>
        <dbReference type="Proteomes" id="UP001595891"/>
    </source>
</evidence>
<name>A0ABV9EFG1_9ACTN</name>
<feature type="signal peptide" evidence="1">
    <location>
        <begin position="1"/>
        <end position="32"/>
    </location>
</feature>
<keyword evidence="1" id="KW-0732">Signal</keyword>
<evidence type="ECO:0000313" key="2">
    <source>
        <dbReference type="EMBL" id="MFC4588300.1"/>
    </source>
</evidence>
<keyword evidence="3" id="KW-1185">Reference proteome</keyword>
<proteinExistence type="predicted"/>
<protein>
    <submittedName>
        <fullName evidence="2">Uncharacterized protein</fullName>
    </submittedName>
</protein>
<sequence length="388" mass="39622">MSVLRRALASLGVLAASVGSLVLPSMTAPASASTVVAGYVNVPVTINATGWTTLPSGAGFGTAGGAISVYRFGTGKYEVLFPGLAPGYSLGESVPGVAIAHAGDWGNCQRSTLAVGDGAGDLTFNVNCYDFGGALTDRPFTASYTRGGTDAGTLGTVRMQLESTAPIGTVTTPATQFSSLSGTITSTRTATGNYEIRIPRQAGDRPHALDVGAVGSAQSVNCAVLSTATESAGTVEKIRVICRGVPGVGVLNTPFDLSFAEETNPLGLGRLSHAYLTAPSFVTVPASTPPVTLTADVVRNVIYGVPGSVTLQHTGTGKFEVQLQNQDWQVGAATVSVIPVGSADTRCAVTADFTVLGSGRRTVRFQCSNAYGDALADPAFQLNYSALQ</sequence>
<dbReference type="EMBL" id="JBHSFN010000011">
    <property type="protein sequence ID" value="MFC4588300.1"/>
    <property type="molecule type" value="Genomic_DNA"/>
</dbReference>
<evidence type="ECO:0000256" key="1">
    <source>
        <dbReference type="SAM" id="SignalP"/>
    </source>
</evidence>
<dbReference type="RefSeq" id="WP_262847972.1">
    <property type="nucleotide sequence ID" value="NZ_JANZYP010000069.1"/>
</dbReference>
<feature type="chain" id="PRO_5045102303" evidence="1">
    <location>
        <begin position="33"/>
        <end position="388"/>
    </location>
</feature>
<comment type="caution">
    <text evidence="2">The sequence shown here is derived from an EMBL/GenBank/DDBJ whole genome shotgun (WGS) entry which is preliminary data.</text>
</comment>
<accession>A0ABV9EFG1</accession>
<dbReference type="Proteomes" id="UP001595891">
    <property type="component" value="Unassembled WGS sequence"/>
</dbReference>
<organism evidence="2 3">
    <name type="scientific">Sphaerisporangium corydalis</name>
    <dbReference type="NCBI Taxonomy" id="1441875"/>
    <lineage>
        <taxon>Bacteria</taxon>
        <taxon>Bacillati</taxon>
        <taxon>Actinomycetota</taxon>
        <taxon>Actinomycetes</taxon>
        <taxon>Streptosporangiales</taxon>
        <taxon>Streptosporangiaceae</taxon>
        <taxon>Sphaerisporangium</taxon>
    </lineage>
</organism>
<reference evidence="3" key="1">
    <citation type="journal article" date="2019" name="Int. J. Syst. Evol. Microbiol.">
        <title>The Global Catalogue of Microorganisms (GCM) 10K type strain sequencing project: providing services to taxonomists for standard genome sequencing and annotation.</title>
        <authorList>
            <consortium name="The Broad Institute Genomics Platform"/>
            <consortium name="The Broad Institute Genome Sequencing Center for Infectious Disease"/>
            <person name="Wu L."/>
            <person name="Ma J."/>
        </authorList>
    </citation>
    <scope>NUCLEOTIDE SEQUENCE [LARGE SCALE GENOMIC DNA]</scope>
    <source>
        <strain evidence="3">CCUG 49560</strain>
    </source>
</reference>
<gene>
    <name evidence="2" type="ORF">ACFO8L_19580</name>
</gene>